<dbReference type="EMBL" id="VOHS01000092">
    <property type="protein sequence ID" value="TWV89106.1"/>
    <property type="molecule type" value="Genomic_DNA"/>
</dbReference>
<evidence type="ECO:0000313" key="2">
    <source>
        <dbReference type="EMBL" id="TWV89106.1"/>
    </source>
</evidence>
<dbReference type="PANTHER" id="PTHR38011:SF11">
    <property type="entry name" value="2,5-DIAMINO-6-RIBOSYLAMINO-4(3H)-PYRIMIDINONE 5'-PHOSPHATE REDUCTASE"/>
    <property type="match status" value="1"/>
</dbReference>
<dbReference type="GO" id="GO:0009231">
    <property type="term" value="P:riboflavin biosynthetic process"/>
    <property type="evidence" value="ECO:0007669"/>
    <property type="project" value="InterPro"/>
</dbReference>
<dbReference type="InterPro" id="IPR050765">
    <property type="entry name" value="Riboflavin_Biosynth_HTPR"/>
</dbReference>
<evidence type="ECO:0000259" key="1">
    <source>
        <dbReference type="Pfam" id="PF01872"/>
    </source>
</evidence>
<organism evidence="2 3">
    <name type="scientific">Chitinophaga pinensis</name>
    <dbReference type="NCBI Taxonomy" id="79329"/>
    <lineage>
        <taxon>Bacteria</taxon>
        <taxon>Pseudomonadati</taxon>
        <taxon>Bacteroidota</taxon>
        <taxon>Chitinophagia</taxon>
        <taxon>Chitinophagales</taxon>
        <taxon>Chitinophagaceae</taxon>
        <taxon>Chitinophaga</taxon>
    </lineage>
</organism>
<gene>
    <name evidence="2" type="ORF">FEF09_30195</name>
</gene>
<dbReference type="OrthoDB" id="195113at2"/>
<keyword evidence="3" id="KW-1185">Reference proteome</keyword>
<name>A0A5C6LKU7_9BACT</name>
<dbReference type="Gene3D" id="3.40.430.10">
    <property type="entry name" value="Dihydrofolate Reductase, subunit A"/>
    <property type="match status" value="1"/>
</dbReference>
<dbReference type="InterPro" id="IPR024072">
    <property type="entry name" value="DHFR-like_dom_sf"/>
</dbReference>
<reference evidence="2 3" key="1">
    <citation type="submission" date="2019-08" db="EMBL/GenBank/DDBJ databases">
        <title>Whole genome sequencing of chitin degrading bacteria Chitinophaga pinensis YS16.</title>
        <authorList>
            <person name="Singh R.P."/>
            <person name="Manchanda G."/>
            <person name="Maurya I.K."/>
            <person name="Joshi N.K."/>
            <person name="Srivastava A.K."/>
        </authorList>
    </citation>
    <scope>NUCLEOTIDE SEQUENCE [LARGE SCALE GENOMIC DNA]</scope>
    <source>
        <strain evidence="2 3">YS-16</strain>
    </source>
</reference>
<comment type="caution">
    <text evidence="2">The sequence shown here is derived from an EMBL/GenBank/DDBJ whole genome shotgun (WGS) entry which is preliminary data.</text>
</comment>
<dbReference type="SUPFAM" id="SSF53597">
    <property type="entry name" value="Dihydrofolate reductase-like"/>
    <property type="match status" value="1"/>
</dbReference>
<accession>A0A5C6LKU7</accession>
<dbReference type="RefSeq" id="WP_146308606.1">
    <property type="nucleotide sequence ID" value="NZ_VOHS01000092.1"/>
</dbReference>
<protein>
    <submittedName>
        <fullName evidence="2">Dihydrofolate reductase</fullName>
    </submittedName>
</protein>
<sequence>MGSVIFSINMTLDGCVDHTKSNSDEEVHDYFTNLLKGVDLVFYGRKTYELMVPFWPDIAKNHSGGTKSMNDFATTFDAIDKIVVSRSLTHVDDPRTRIVRANPAEELQKLKQEPGKKIALGGVDLASQLIAQDLVDEYYFVIQPIIVGEGRRLLDITHLQQRLQLKLVASKVLSSGTVALHFTK</sequence>
<dbReference type="InterPro" id="IPR002734">
    <property type="entry name" value="RibDG_C"/>
</dbReference>
<dbReference type="Proteomes" id="UP000318815">
    <property type="component" value="Unassembled WGS sequence"/>
</dbReference>
<dbReference type="AlphaFoldDB" id="A0A5C6LKU7"/>
<dbReference type="GO" id="GO:0008703">
    <property type="term" value="F:5-amino-6-(5-phosphoribosylamino)uracil reductase activity"/>
    <property type="evidence" value="ECO:0007669"/>
    <property type="project" value="InterPro"/>
</dbReference>
<dbReference type="Pfam" id="PF01872">
    <property type="entry name" value="RibD_C"/>
    <property type="match status" value="1"/>
</dbReference>
<dbReference type="PANTHER" id="PTHR38011">
    <property type="entry name" value="DIHYDROFOLATE REDUCTASE FAMILY PROTEIN (AFU_ORTHOLOGUE AFUA_8G06820)"/>
    <property type="match status" value="1"/>
</dbReference>
<proteinExistence type="predicted"/>
<evidence type="ECO:0000313" key="3">
    <source>
        <dbReference type="Proteomes" id="UP000318815"/>
    </source>
</evidence>
<feature type="domain" description="Bacterial bifunctional deaminase-reductase C-terminal" evidence="1">
    <location>
        <begin position="4"/>
        <end position="178"/>
    </location>
</feature>